<dbReference type="Proteomes" id="UP000317171">
    <property type="component" value="Chromosome"/>
</dbReference>
<reference evidence="1 2" key="1">
    <citation type="submission" date="2019-02" db="EMBL/GenBank/DDBJ databases">
        <title>Deep-cultivation of Planctomycetes and their phenomic and genomic characterization uncovers novel biology.</title>
        <authorList>
            <person name="Wiegand S."/>
            <person name="Jogler M."/>
            <person name="Boedeker C."/>
            <person name="Pinto D."/>
            <person name="Vollmers J."/>
            <person name="Rivas-Marin E."/>
            <person name="Kohn T."/>
            <person name="Peeters S.H."/>
            <person name="Heuer A."/>
            <person name="Rast P."/>
            <person name="Oberbeckmann S."/>
            <person name="Bunk B."/>
            <person name="Jeske O."/>
            <person name="Meyerdierks A."/>
            <person name="Storesund J.E."/>
            <person name="Kallscheuer N."/>
            <person name="Luecker S."/>
            <person name="Lage O.M."/>
            <person name="Pohl T."/>
            <person name="Merkel B.J."/>
            <person name="Hornburger P."/>
            <person name="Mueller R.-W."/>
            <person name="Bruemmer F."/>
            <person name="Labrenz M."/>
            <person name="Spormann A.M."/>
            <person name="Op den Camp H."/>
            <person name="Overmann J."/>
            <person name="Amann R."/>
            <person name="Jetten M.S.M."/>
            <person name="Mascher T."/>
            <person name="Medema M.H."/>
            <person name="Devos D.P."/>
            <person name="Kaster A.-K."/>
            <person name="Ovreas L."/>
            <person name="Rohde M."/>
            <person name="Galperin M.Y."/>
            <person name="Jogler C."/>
        </authorList>
    </citation>
    <scope>NUCLEOTIDE SEQUENCE [LARGE SCALE GENOMIC DNA]</scope>
    <source>
        <strain evidence="1 2">Pan241w</strain>
    </source>
</reference>
<accession>A0A517RL80</accession>
<protein>
    <submittedName>
        <fullName evidence="1">Uncharacterized protein</fullName>
    </submittedName>
</protein>
<dbReference type="KEGG" id="gaz:Pan241w_47310"/>
<evidence type="ECO:0000313" key="1">
    <source>
        <dbReference type="EMBL" id="QDT44618.1"/>
    </source>
</evidence>
<keyword evidence="2" id="KW-1185">Reference proteome</keyword>
<proteinExistence type="predicted"/>
<evidence type="ECO:0000313" key="2">
    <source>
        <dbReference type="Proteomes" id="UP000317171"/>
    </source>
</evidence>
<dbReference type="EMBL" id="CP036269">
    <property type="protein sequence ID" value="QDT44618.1"/>
    <property type="molecule type" value="Genomic_DNA"/>
</dbReference>
<name>A0A517RL80_9PLAN</name>
<sequence>MRQPLVIPVIIVTQYETFGDSDDKKTLEQLKAELKHDFPSVYRDAVYYHPAQSDWKTALTKVIEKLIT</sequence>
<organism evidence="1 2">
    <name type="scientific">Gimesia alba</name>
    <dbReference type="NCBI Taxonomy" id="2527973"/>
    <lineage>
        <taxon>Bacteria</taxon>
        <taxon>Pseudomonadati</taxon>
        <taxon>Planctomycetota</taxon>
        <taxon>Planctomycetia</taxon>
        <taxon>Planctomycetales</taxon>
        <taxon>Planctomycetaceae</taxon>
        <taxon>Gimesia</taxon>
    </lineage>
</organism>
<gene>
    <name evidence="1" type="ORF">Pan241w_47310</name>
</gene>
<dbReference type="AlphaFoldDB" id="A0A517RL80"/>